<feature type="domain" description="Glycoside hydrolase family 44 catalytic" evidence="3">
    <location>
        <begin position="151"/>
        <end position="374"/>
    </location>
</feature>
<name>A0ABS7U3U4_9BACT</name>
<dbReference type="Gene3D" id="2.60.40.1180">
    <property type="entry name" value="Golgi alpha-mannosidase II"/>
    <property type="match status" value="1"/>
</dbReference>
<dbReference type="EMBL" id="JAIRAU010000056">
    <property type="protein sequence ID" value="MBZ5715128.1"/>
    <property type="molecule type" value="Genomic_DNA"/>
</dbReference>
<organism evidence="4 5">
    <name type="scientific">Nannocystis pusilla</name>
    <dbReference type="NCBI Taxonomy" id="889268"/>
    <lineage>
        <taxon>Bacteria</taxon>
        <taxon>Pseudomonadati</taxon>
        <taxon>Myxococcota</taxon>
        <taxon>Polyangia</taxon>
        <taxon>Nannocystales</taxon>
        <taxon>Nannocystaceae</taxon>
        <taxon>Nannocystis</taxon>
    </lineage>
</organism>
<gene>
    <name evidence="4" type="ORF">K7C98_38335</name>
</gene>
<evidence type="ECO:0000313" key="4">
    <source>
        <dbReference type="EMBL" id="MBZ5715128.1"/>
    </source>
</evidence>
<protein>
    <submittedName>
        <fullName evidence="4">Endoglucanase A</fullName>
    </submittedName>
</protein>
<dbReference type="RefSeq" id="WP_224196870.1">
    <property type="nucleotide sequence ID" value="NZ_JAIRAU010000056.1"/>
</dbReference>
<feature type="region of interest" description="Disordered" evidence="1">
    <location>
        <begin position="21"/>
        <end position="106"/>
    </location>
</feature>
<feature type="compositionally biased region" description="Low complexity" evidence="1">
    <location>
        <begin position="24"/>
        <end position="71"/>
    </location>
</feature>
<dbReference type="PROSITE" id="PS51257">
    <property type="entry name" value="PROKAR_LIPOPROTEIN"/>
    <property type="match status" value="1"/>
</dbReference>
<feature type="compositionally biased region" description="Polar residues" evidence="1">
    <location>
        <begin position="72"/>
        <end position="81"/>
    </location>
</feature>
<keyword evidence="5" id="KW-1185">Reference proteome</keyword>
<feature type="chain" id="PRO_5047370110" evidence="2">
    <location>
        <begin position="22"/>
        <end position="601"/>
    </location>
</feature>
<dbReference type="Gene3D" id="3.20.20.80">
    <property type="entry name" value="Glycosidases"/>
    <property type="match status" value="1"/>
</dbReference>
<sequence>MQLRLIAAPLALVLAACNGGGSETTATTQSTDHSTQATAADPTGDPGGPDPTDSSTESPPTGGDPTGDPTSNSSTDPTGTSGPEPGPLVEPGDPGRGDVTFEIRADTDRRPISPWIYGTNQYDDLATTNRGLGLVRQGGNRMTAYNWENNASNAGSDYQHQNDDYLASQLGVDGDIPGEVVRAPTADALDAGADMLVTVPICGYVAADKDGGGDVNQTPNYLQARFNPTIARKDAPFDGDPDLGDDAVYQDEFVAWLQAQFPDAFFGDTARVLFSLDNEPDLWSHTHGRIHPDPVGYAELVAKNTEFAAAIKDVAANAVVAGFVSYGYSGYTTLQNAPDAQGEFITYYLQAMADAEAQAGVRLVDVLDLHWYTEVHANGQRITGDDNSPESVAARVQAPRSLWDDSFQEDSWIANDVLQGPVRLIPWLQERIDEHYPGTGLGFTEYNFGGGGHISGAIAQADVLGIFGREGVRLAAYWALSDQTAMIWAAFRAYTSYDGQGAHFGDTSIHAVTSDIAATSVYASTDAGDPARTVIVAINKTDAPRTAAVTLAAYAEYSSVAVWQLAGAGPELVAAPDLTPTATNAFLYEMPAHSVSVLVPQ</sequence>
<feature type="signal peptide" evidence="2">
    <location>
        <begin position="1"/>
        <end position="21"/>
    </location>
</feature>
<evidence type="ECO:0000259" key="3">
    <source>
        <dbReference type="Pfam" id="PF12891"/>
    </source>
</evidence>
<dbReference type="InterPro" id="IPR024745">
    <property type="entry name" value="GH44_cat"/>
</dbReference>
<evidence type="ECO:0000313" key="5">
    <source>
        <dbReference type="Proteomes" id="UP001139031"/>
    </source>
</evidence>
<dbReference type="SUPFAM" id="SSF51445">
    <property type="entry name" value="(Trans)glycosidases"/>
    <property type="match status" value="1"/>
</dbReference>
<keyword evidence="2" id="KW-0732">Signal</keyword>
<evidence type="ECO:0000256" key="1">
    <source>
        <dbReference type="SAM" id="MobiDB-lite"/>
    </source>
</evidence>
<dbReference type="Proteomes" id="UP001139031">
    <property type="component" value="Unassembled WGS sequence"/>
</dbReference>
<dbReference type="InterPro" id="IPR013780">
    <property type="entry name" value="Glyco_hydro_b"/>
</dbReference>
<dbReference type="Pfam" id="PF12891">
    <property type="entry name" value="Glyco_hydro_44"/>
    <property type="match status" value="1"/>
</dbReference>
<feature type="compositionally biased region" description="Basic and acidic residues" evidence="1">
    <location>
        <begin position="93"/>
        <end position="106"/>
    </location>
</feature>
<reference evidence="4" key="1">
    <citation type="submission" date="2021-08" db="EMBL/GenBank/DDBJ databases">
        <authorList>
            <person name="Stevens D.C."/>
        </authorList>
    </citation>
    <scope>NUCLEOTIDE SEQUENCE</scope>
    <source>
        <strain evidence="4">DSM 53165</strain>
    </source>
</reference>
<accession>A0ABS7U3U4</accession>
<dbReference type="InterPro" id="IPR017853">
    <property type="entry name" value="GH"/>
</dbReference>
<comment type="caution">
    <text evidence="4">The sequence shown here is derived from an EMBL/GenBank/DDBJ whole genome shotgun (WGS) entry which is preliminary data.</text>
</comment>
<proteinExistence type="predicted"/>
<evidence type="ECO:0000256" key="2">
    <source>
        <dbReference type="SAM" id="SignalP"/>
    </source>
</evidence>